<reference evidence="1 2" key="1">
    <citation type="submission" date="2018-10" db="EMBL/GenBank/DDBJ databases">
        <title>Isolation, diversity and antifungal activity of actinobacteria from wheat.</title>
        <authorList>
            <person name="Han C."/>
        </authorList>
    </citation>
    <scope>NUCLEOTIDE SEQUENCE [LARGE SCALE GENOMIC DNA]</scope>
    <source>
        <strain evidence="1 2">NEAU-YY56</strain>
    </source>
</reference>
<organism evidence="1 2">
    <name type="scientific">Cellulomonas triticagri</name>
    <dbReference type="NCBI Taxonomy" id="2483352"/>
    <lineage>
        <taxon>Bacteria</taxon>
        <taxon>Bacillati</taxon>
        <taxon>Actinomycetota</taxon>
        <taxon>Actinomycetes</taxon>
        <taxon>Micrococcales</taxon>
        <taxon>Cellulomonadaceae</taxon>
        <taxon>Cellulomonas</taxon>
    </lineage>
</organism>
<protein>
    <submittedName>
        <fullName evidence="1">Uncharacterized protein</fullName>
    </submittedName>
</protein>
<dbReference type="Proteomes" id="UP000269289">
    <property type="component" value="Unassembled WGS sequence"/>
</dbReference>
<accession>A0A3M2J3V0</accession>
<dbReference type="RefSeq" id="WP_122149852.1">
    <property type="nucleotide sequence ID" value="NZ_RFFI01000071.1"/>
</dbReference>
<gene>
    <name evidence="1" type="ORF">EBM89_13015</name>
</gene>
<sequence>MTSPGTLDSAPAFVAVQLDERVGDRRPRVLGAVAERLLERSRRYATASPEWAALEETLTATAR</sequence>
<dbReference type="AlphaFoldDB" id="A0A3M2J3V0"/>
<name>A0A3M2J3V0_9CELL</name>
<proteinExistence type="predicted"/>
<keyword evidence="2" id="KW-1185">Reference proteome</keyword>
<dbReference type="EMBL" id="RFFI01000071">
    <property type="protein sequence ID" value="RMI08792.1"/>
    <property type="molecule type" value="Genomic_DNA"/>
</dbReference>
<evidence type="ECO:0000313" key="2">
    <source>
        <dbReference type="Proteomes" id="UP000269289"/>
    </source>
</evidence>
<comment type="caution">
    <text evidence="1">The sequence shown here is derived from an EMBL/GenBank/DDBJ whole genome shotgun (WGS) entry which is preliminary data.</text>
</comment>
<evidence type="ECO:0000313" key="1">
    <source>
        <dbReference type="EMBL" id="RMI08792.1"/>
    </source>
</evidence>